<dbReference type="InterPro" id="IPR051162">
    <property type="entry name" value="T4SS_component"/>
</dbReference>
<reference evidence="2 3" key="1">
    <citation type="submission" date="2021-05" db="EMBL/GenBank/DDBJ databases">
        <title>Kineosporia and Streptomyces sp. nov. two new marine actinobacteria isolated from Coral.</title>
        <authorList>
            <person name="Buangrab K."/>
            <person name="Sutthacheep M."/>
            <person name="Yeemin T."/>
            <person name="Harunari E."/>
            <person name="Igarashi Y."/>
            <person name="Kanchanasin P."/>
            <person name="Tanasupawat S."/>
            <person name="Phongsopitanun W."/>
        </authorList>
    </citation>
    <scope>NUCLEOTIDE SEQUENCE [LARGE SCALE GENOMIC DNA]</scope>
    <source>
        <strain evidence="2 3">J2-2</strain>
    </source>
</reference>
<gene>
    <name evidence="2" type="ORF">KIH74_34865</name>
</gene>
<dbReference type="Gene3D" id="1.10.8.730">
    <property type="match status" value="1"/>
</dbReference>
<keyword evidence="3" id="KW-1185">Reference proteome</keyword>
<dbReference type="SUPFAM" id="SSF52540">
    <property type="entry name" value="P-loop containing nucleoside triphosphate hydrolases"/>
    <property type="match status" value="1"/>
</dbReference>
<dbReference type="RefSeq" id="WP_214160719.1">
    <property type="nucleotide sequence ID" value="NZ_JAHBAY010000024.1"/>
</dbReference>
<dbReference type="PANTHER" id="PTHR30121:SF6">
    <property type="entry name" value="SLR6007 PROTEIN"/>
    <property type="match status" value="1"/>
</dbReference>
<organism evidence="2 3">
    <name type="scientific">Kineosporia corallincola</name>
    <dbReference type="NCBI Taxonomy" id="2835133"/>
    <lineage>
        <taxon>Bacteria</taxon>
        <taxon>Bacillati</taxon>
        <taxon>Actinomycetota</taxon>
        <taxon>Actinomycetes</taxon>
        <taxon>Kineosporiales</taxon>
        <taxon>Kineosporiaceae</taxon>
        <taxon>Kineosporia</taxon>
    </lineage>
</organism>
<dbReference type="InterPro" id="IPR027417">
    <property type="entry name" value="P-loop_NTPase"/>
</dbReference>
<dbReference type="EMBL" id="JAHBAY010000024">
    <property type="protein sequence ID" value="MBT0774180.1"/>
    <property type="molecule type" value="Genomic_DNA"/>
</dbReference>
<proteinExistence type="predicted"/>
<protein>
    <recommendedName>
        <fullName evidence="4">TraG P-loop domain-containing protein</fullName>
    </recommendedName>
</protein>
<accession>A0ABS5TTQ3</accession>
<evidence type="ECO:0000313" key="3">
    <source>
        <dbReference type="Proteomes" id="UP001197247"/>
    </source>
</evidence>
<dbReference type="PANTHER" id="PTHR30121">
    <property type="entry name" value="UNCHARACTERIZED PROTEIN YJGR-RELATED"/>
    <property type="match status" value="1"/>
</dbReference>
<dbReference type="CDD" id="cd01127">
    <property type="entry name" value="TrwB_TraG_TraD_VirD4"/>
    <property type="match status" value="1"/>
</dbReference>
<evidence type="ECO:0008006" key="4">
    <source>
        <dbReference type="Google" id="ProtNLM"/>
    </source>
</evidence>
<dbReference type="Gene3D" id="3.40.50.300">
    <property type="entry name" value="P-loop containing nucleotide triphosphate hydrolases"/>
    <property type="match status" value="1"/>
</dbReference>
<evidence type="ECO:0000256" key="1">
    <source>
        <dbReference type="SAM" id="MobiDB-lite"/>
    </source>
</evidence>
<name>A0ABS5TTQ3_9ACTN</name>
<feature type="region of interest" description="Disordered" evidence="1">
    <location>
        <begin position="627"/>
        <end position="647"/>
    </location>
</feature>
<comment type="caution">
    <text evidence="2">The sequence shown here is derived from an EMBL/GenBank/DDBJ whole genome shotgun (WGS) entry which is preliminary data.</text>
</comment>
<evidence type="ECO:0000313" key="2">
    <source>
        <dbReference type="EMBL" id="MBT0774180.1"/>
    </source>
</evidence>
<dbReference type="Proteomes" id="UP001197247">
    <property type="component" value="Unassembled WGS sequence"/>
</dbReference>
<sequence length="647" mass="68006">MGRVQVAASCVRVGETFSGAVVVAGYPPEVGMAWLEPLTSWPEVMDVSVHVAPIPAPAAAARIRRRRIRMESTRRVRADRGGLEDPLVEAVSQDATDLADKVARGQSRLFLTSIVITVHAPTLPDLEAALAGLRAHAASLLLETHLLTWRQEQAFRAGLPIGADRVGIRRVMDTEALATACPIASPDLPAPLAGQGSGPGGVFEAGSSRKLLLGLNLESGSEVSGDRWSLDNHNQVVLARSGAGKSYAVKLSVLRELYRGVRVSVIDPEREYLELARQVGARVVELGAAGARLNPLALPAGDPDAFTRRCLFLHTLVDVMLGQPAEPAGRAVLDETIIATYAAAGISADPGTWARPAPCFADLVGALEQLAGPVQAQADVVGEVGRPGPEVQKARIAADLVARLAPWVTGSFRGLFVTSRAGDGDVAGELGAGPGREEQLTVWTTRLLAEELRPVGMLLAIDEIWRSVDRVAPASRSDDAAADRVAAAAVPGRDGWGERGRHLVVVDEASLLLAEPSGARFLARLAKTARKRRAGLMLITPDVVDLLGSDLGEVILANAATVLLLRQAPQAMDALTRACALSPAEAAFLTTARRGQALLLAGSRVPIQIVASPAEHVIASAPPEDLPPAAVSSSWPQKFLPRKGSPA</sequence>